<dbReference type="AlphaFoldDB" id="E8R3E7"/>
<feature type="transmembrane region" description="Helical" evidence="6">
    <location>
        <begin position="566"/>
        <end position="588"/>
    </location>
</feature>
<feature type="transmembrane region" description="Helical" evidence="6">
    <location>
        <begin position="404"/>
        <end position="426"/>
    </location>
</feature>
<sequence>MVSAKRVESRRAGHPAAIGPQAVPVAASVWPVVGEWLRRGALALLAALIVIRLTFPSDAPTVDVQRSGVIWDGAMLGVTLLALLAGAVGGATRWRWSAVDACVIAGMILLAFSTRGALDGRAALNGAWNGVGVGLAYLLARCLPRDARESRGLASALAAAAVGLAAYGLVQVALEFPETRARYQANPQASLLAAGIDPTDPASVSRFENRLLGSREPFATFALANSLAGLLVGVAAIGLAALFDHLTRPRSFNGSAPGETTATATSTVSVLIAAIPLGIVLTCLLLTKSRSAYLGLLVAGLVWLWRAGKTRGGGALGAVVVGSAVLGALAVATGAATGQLDRLIVTESFKSLSYRLDYWRGAWGILTGEEGVFWTGLGPNNFAPAYPRWMTETASEEIADPHNFVLEAWCTAGVFGMVATLAGLGWGLRHLLGPGQGIEEGRDDPEPLETVHAAAPRSGWWLVVAAAFGWVLALAINPTVEERRLVVLLAGFGGAVLLGRGLAMGNTVGSAALGLGVLAVAVNLLAAGGLGFPSVALPWAVWLAVGQNLRQDRRCGRLRVAGRLPAVTGLLIWAAVVGIYVGTIGSFLRSEALLEAAERLASRASRPEEFDRPLELALEAAEADRLSARPWTTLAQLTYARWIASGAQEDRNVWIKALTYYDMALEPPRDPRAGSILREQARMGKLFLERLGESISPNDRLVLLGRIAKATRLASRLAPTRAGLRAELAGLNADLSLYDQAVAEAEEALRLDAATPHADRKLDDARRRFLQDALPRWREAAAKPRSRDGHGSDRPPATQAARESLHSEFPTDISSRLARWRIVHHARESS</sequence>
<evidence type="ECO:0000256" key="2">
    <source>
        <dbReference type="ARBA" id="ARBA00022692"/>
    </source>
</evidence>
<feature type="transmembrane region" description="Helical" evidence="6">
    <location>
        <begin position="515"/>
        <end position="545"/>
    </location>
</feature>
<dbReference type="GO" id="GO:0016020">
    <property type="term" value="C:membrane"/>
    <property type="evidence" value="ECO:0007669"/>
    <property type="project" value="UniProtKB-SubCell"/>
</dbReference>
<evidence type="ECO:0000313" key="9">
    <source>
        <dbReference type="Proteomes" id="UP000008631"/>
    </source>
</evidence>
<gene>
    <name evidence="8" type="ordered locus">Isop_3092</name>
</gene>
<organism evidence="8 9">
    <name type="scientific">Isosphaera pallida (strain ATCC 43644 / DSM 9630 / IS1B)</name>
    <dbReference type="NCBI Taxonomy" id="575540"/>
    <lineage>
        <taxon>Bacteria</taxon>
        <taxon>Pseudomonadati</taxon>
        <taxon>Planctomycetota</taxon>
        <taxon>Planctomycetia</taxon>
        <taxon>Isosphaerales</taxon>
        <taxon>Isosphaeraceae</taxon>
        <taxon>Isosphaera</taxon>
    </lineage>
</organism>
<dbReference type="PANTHER" id="PTHR37422:SF13">
    <property type="entry name" value="LIPOPOLYSACCHARIDE BIOSYNTHESIS PROTEIN PA4999-RELATED"/>
    <property type="match status" value="1"/>
</dbReference>
<dbReference type="STRING" id="575540.Isop_3092"/>
<comment type="subcellular location">
    <subcellularLocation>
        <location evidence="1">Membrane</location>
        <topology evidence="1">Multi-pass membrane protein</topology>
    </subcellularLocation>
</comment>
<evidence type="ECO:0000259" key="7">
    <source>
        <dbReference type="Pfam" id="PF04932"/>
    </source>
</evidence>
<feature type="transmembrane region" description="Helical" evidence="6">
    <location>
        <begin position="218"/>
        <end position="243"/>
    </location>
</feature>
<reference key="1">
    <citation type="submission" date="2010-11" db="EMBL/GenBank/DDBJ databases">
        <title>The complete sequence of chromosome of Isophaera pallida ATCC 43644.</title>
        <authorList>
            <consortium name="US DOE Joint Genome Institute (JGI-PGF)"/>
            <person name="Lucas S."/>
            <person name="Copeland A."/>
            <person name="Lapidus A."/>
            <person name="Bruce D."/>
            <person name="Goodwin L."/>
            <person name="Pitluck S."/>
            <person name="Kyrpides N."/>
            <person name="Mavromatis K."/>
            <person name="Pagani I."/>
            <person name="Ivanova N."/>
            <person name="Saunders E."/>
            <person name="Brettin T."/>
            <person name="Detter J.C."/>
            <person name="Han C."/>
            <person name="Tapia R."/>
            <person name="Land M."/>
            <person name="Hauser L."/>
            <person name="Markowitz V."/>
            <person name="Cheng J.-F."/>
            <person name="Hugenholtz P."/>
            <person name="Woyke T."/>
            <person name="Wu D."/>
            <person name="Eisen J.A."/>
        </authorList>
    </citation>
    <scope>NUCLEOTIDE SEQUENCE</scope>
    <source>
        <strain>ATCC 43644</strain>
    </source>
</reference>
<keyword evidence="3 6" id="KW-1133">Transmembrane helix</keyword>
<feature type="region of interest" description="Disordered" evidence="5">
    <location>
        <begin position="779"/>
        <end position="810"/>
    </location>
</feature>
<dbReference type="InterPro" id="IPR051533">
    <property type="entry name" value="WaaL-like"/>
</dbReference>
<feature type="transmembrane region" description="Helical" evidence="6">
    <location>
        <begin position="458"/>
        <end position="476"/>
    </location>
</feature>
<feature type="domain" description="O-antigen ligase-related" evidence="7">
    <location>
        <begin position="279"/>
        <end position="420"/>
    </location>
</feature>
<evidence type="ECO:0000256" key="1">
    <source>
        <dbReference type="ARBA" id="ARBA00004141"/>
    </source>
</evidence>
<dbReference type="PANTHER" id="PTHR37422">
    <property type="entry name" value="TEICHURONIC ACID BIOSYNTHESIS PROTEIN TUAE"/>
    <property type="match status" value="1"/>
</dbReference>
<dbReference type="InterPro" id="IPR007016">
    <property type="entry name" value="O-antigen_ligase-rel_domated"/>
</dbReference>
<feature type="transmembrane region" description="Helical" evidence="6">
    <location>
        <begin position="36"/>
        <end position="55"/>
    </location>
</feature>
<keyword evidence="4 6" id="KW-0472">Membrane</keyword>
<proteinExistence type="predicted"/>
<feature type="transmembrane region" description="Helical" evidence="6">
    <location>
        <begin position="292"/>
        <end position="308"/>
    </location>
</feature>
<feature type="transmembrane region" description="Helical" evidence="6">
    <location>
        <begin position="94"/>
        <end position="113"/>
    </location>
</feature>
<feature type="transmembrane region" description="Helical" evidence="6">
    <location>
        <begin position="485"/>
        <end position="503"/>
    </location>
</feature>
<keyword evidence="2 6" id="KW-0812">Transmembrane</keyword>
<feature type="compositionally biased region" description="Basic and acidic residues" evidence="5">
    <location>
        <begin position="779"/>
        <end position="793"/>
    </location>
</feature>
<dbReference type="Pfam" id="PF04932">
    <property type="entry name" value="Wzy_C"/>
    <property type="match status" value="1"/>
</dbReference>
<dbReference type="EMBL" id="CP002353">
    <property type="protein sequence ID" value="ADV63657.1"/>
    <property type="molecule type" value="Genomic_DNA"/>
</dbReference>
<dbReference type="OrthoDB" id="274640at2"/>
<evidence type="ECO:0000256" key="3">
    <source>
        <dbReference type="ARBA" id="ARBA00022989"/>
    </source>
</evidence>
<dbReference type="HOGENOM" id="CLU_352269_0_0_0"/>
<protein>
    <recommendedName>
        <fullName evidence="7">O-antigen ligase-related domain-containing protein</fullName>
    </recommendedName>
</protein>
<feature type="transmembrane region" description="Helical" evidence="6">
    <location>
        <begin position="263"/>
        <end position="285"/>
    </location>
</feature>
<dbReference type="eggNOG" id="COG3307">
    <property type="taxonomic scope" value="Bacteria"/>
</dbReference>
<dbReference type="InParanoid" id="E8R3E7"/>
<name>E8R3E7_ISOPI</name>
<dbReference type="RefSeq" id="WP_013565945.1">
    <property type="nucleotide sequence ID" value="NC_014962.1"/>
</dbReference>
<evidence type="ECO:0000256" key="5">
    <source>
        <dbReference type="SAM" id="MobiDB-lite"/>
    </source>
</evidence>
<accession>E8R3E7</accession>
<feature type="transmembrane region" description="Helical" evidence="6">
    <location>
        <begin position="314"/>
        <end position="336"/>
    </location>
</feature>
<keyword evidence="9" id="KW-1185">Reference proteome</keyword>
<evidence type="ECO:0000256" key="4">
    <source>
        <dbReference type="ARBA" id="ARBA00023136"/>
    </source>
</evidence>
<evidence type="ECO:0000256" key="6">
    <source>
        <dbReference type="SAM" id="Phobius"/>
    </source>
</evidence>
<dbReference type="KEGG" id="ipa:Isop_3092"/>
<feature type="transmembrane region" description="Helical" evidence="6">
    <location>
        <begin position="122"/>
        <end position="140"/>
    </location>
</feature>
<feature type="transmembrane region" description="Helical" evidence="6">
    <location>
        <begin position="67"/>
        <end position="88"/>
    </location>
</feature>
<dbReference type="Proteomes" id="UP000008631">
    <property type="component" value="Chromosome"/>
</dbReference>
<feature type="transmembrane region" description="Helical" evidence="6">
    <location>
        <begin position="152"/>
        <end position="174"/>
    </location>
</feature>
<reference evidence="8 9" key="2">
    <citation type="journal article" date="2011" name="Stand. Genomic Sci.">
        <title>Complete genome sequence of Isosphaera pallida type strain (IS1B).</title>
        <authorList>
            <consortium name="US DOE Joint Genome Institute (JGI-PGF)"/>
            <person name="Goker M."/>
            <person name="Cleland D."/>
            <person name="Saunders E."/>
            <person name="Lapidus A."/>
            <person name="Nolan M."/>
            <person name="Lucas S."/>
            <person name="Hammon N."/>
            <person name="Deshpande S."/>
            <person name="Cheng J.F."/>
            <person name="Tapia R."/>
            <person name="Han C."/>
            <person name="Goodwin L."/>
            <person name="Pitluck S."/>
            <person name="Liolios K."/>
            <person name="Pagani I."/>
            <person name="Ivanova N."/>
            <person name="Mavromatis K."/>
            <person name="Pati A."/>
            <person name="Chen A."/>
            <person name="Palaniappan K."/>
            <person name="Land M."/>
            <person name="Hauser L."/>
            <person name="Chang Y.J."/>
            <person name="Jeffries C.D."/>
            <person name="Detter J.C."/>
            <person name="Beck B."/>
            <person name="Woyke T."/>
            <person name="Bristow J."/>
            <person name="Eisen J.A."/>
            <person name="Markowitz V."/>
            <person name="Hugenholtz P."/>
            <person name="Kyrpides N.C."/>
            <person name="Klenk H.P."/>
        </authorList>
    </citation>
    <scope>NUCLEOTIDE SEQUENCE [LARGE SCALE GENOMIC DNA]</scope>
    <source>
        <strain evidence="9">ATCC 43644 / DSM 9630 / IS1B</strain>
    </source>
</reference>
<evidence type="ECO:0000313" key="8">
    <source>
        <dbReference type="EMBL" id="ADV63657.1"/>
    </source>
</evidence>